<evidence type="ECO:0000256" key="9">
    <source>
        <dbReference type="ARBA" id="ARBA00023125"/>
    </source>
</evidence>
<reference evidence="16 17" key="1">
    <citation type="submission" date="2010-02" db="EMBL/GenBank/DDBJ databases">
        <authorList>
            <person name="Weinstock G."/>
            <person name="Sodergren E."/>
            <person name="Clifton S."/>
            <person name="Fulton L."/>
            <person name="Fulton B."/>
            <person name="Courtney L."/>
            <person name="Fronick C."/>
            <person name="Harrison M."/>
            <person name="Strong C."/>
            <person name="Farmer C."/>
            <person name="Delahaunty K."/>
            <person name="Markovic C."/>
            <person name="Hall O."/>
            <person name="Minx P."/>
            <person name="Tomlinson C."/>
            <person name="Mitreva M."/>
            <person name="Nelson J."/>
            <person name="Hou S."/>
            <person name="Wollam A."/>
            <person name="Pepin K.H."/>
            <person name="Johnson M."/>
            <person name="Bhonagiri V."/>
            <person name="Zhang X."/>
            <person name="Suruliraj S."/>
            <person name="Warren W."/>
            <person name="Chinwalla A."/>
            <person name="Mardis E.R."/>
            <person name="Wilson R.K."/>
        </authorList>
    </citation>
    <scope>NUCLEOTIDE SEQUENCE [LARGE SCALE GENOMIC DNA]</scope>
    <source>
        <strain evidence="16 17">ATCC 29315</strain>
    </source>
</reference>
<dbReference type="Gene3D" id="3.40.50.300">
    <property type="entry name" value="P-loop containing nucleotide triphosphate hydrolases"/>
    <property type="match status" value="1"/>
</dbReference>
<keyword evidence="2" id="KW-0963">Cytoplasm</keyword>
<evidence type="ECO:0000256" key="12">
    <source>
        <dbReference type="ARBA" id="ARBA00039316"/>
    </source>
</evidence>
<accession>D4DTT4</accession>
<dbReference type="GO" id="GO:0003677">
    <property type="term" value="F:DNA binding"/>
    <property type="evidence" value="ECO:0007669"/>
    <property type="project" value="UniProtKB-KW"/>
</dbReference>
<dbReference type="GO" id="GO:0006281">
    <property type="term" value="P:DNA repair"/>
    <property type="evidence" value="ECO:0007669"/>
    <property type="project" value="UniProtKB-KW"/>
</dbReference>
<keyword evidence="5" id="KW-0227">DNA damage</keyword>
<comment type="subcellular location">
    <subcellularLocation>
        <location evidence="1">Cytoplasm</location>
    </subcellularLocation>
</comment>
<sequence length="225" mass="25242">MCNHHHQNDSKTPRSEARDNDTIRIRGARTHNLKNVDLDIPRHKLVVVTGLSGSGKSSLAFDTLYAEGQRRYVESLSAYARQFLQMMDKPDVDLIEGLSPAISIEQKSTSHNPRSTVGTVTEIHDYLRLLYARVGTPYCPEHNLPLSSQTVSQMVDAVLKLPEDTRVMILAPAVRERKGEFVDFFTDLQAQGFARVRVDGEVYQLDEVPKLEKTSSTISTWSSTA</sequence>
<gene>
    <name evidence="16" type="primary">uvrA</name>
    <name evidence="16" type="ORF">NEIELOOT_02490</name>
</gene>
<dbReference type="InterPro" id="IPR027417">
    <property type="entry name" value="P-loop_NTPase"/>
</dbReference>
<evidence type="ECO:0000256" key="1">
    <source>
        <dbReference type="ARBA" id="ARBA00004496"/>
    </source>
</evidence>
<evidence type="ECO:0000256" key="7">
    <source>
        <dbReference type="ARBA" id="ARBA00022840"/>
    </source>
</evidence>
<evidence type="ECO:0000259" key="15">
    <source>
        <dbReference type="Pfam" id="PF17760"/>
    </source>
</evidence>
<dbReference type="FunFam" id="3.40.50.300:FF:000028">
    <property type="entry name" value="UvrABC system protein A"/>
    <property type="match status" value="1"/>
</dbReference>
<name>D4DTT4_NEIEG</name>
<evidence type="ECO:0000256" key="3">
    <source>
        <dbReference type="ARBA" id="ARBA00022737"/>
    </source>
</evidence>
<dbReference type="SUPFAM" id="SSF52540">
    <property type="entry name" value="P-loop containing nucleoside triphosphate hydrolases"/>
    <property type="match status" value="1"/>
</dbReference>
<keyword evidence="3" id="KW-0677">Repeat</keyword>
<feature type="region of interest" description="Disordered" evidence="14">
    <location>
        <begin position="1"/>
        <end position="23"/>
    </location>
</feature>
<dbReference type="PANTHER" id="PTHR43152:SF3">
    <property type="entry name" value="UVRABC SYSTEM PROTEIN A"/>
    <property type="match status" value="1"/>
</dbReference>
<proteinExistence type="inferred from homology"/>
<dbReference type="Gene3D" id="3.30.190.20">
    <property type="match status" value="1"/>
</dbReference>
<evidence type="ECO:0000256" key="6">
    <source>
        <dbReference type="ARBA" id="ARBA00022769"/>
    </source>
</evidence>
<evidence type="ECO:0000313" key="16">
    <source>
        <dbReference type="EMBL" id="EFE48517.1"/>
    </source>
</evidence>
<keyword evidence="10" id="KW-0234">DNA repair</keyword>
<evidence type="ECO:0000256" key="4">
    <source>
        <dbReference type="ARBA" id="ARBA00022741"/>
    </source>
</evidence>
<dbReference type="GO" id="GO:0005737">
    <property type="term" value="C:cytoplasm"/>
    <property type="evidence" value="ECO:0007669"/>
    <property type="project" value="UniProtKB-SubCell"/>
</dbReference>
<dbReference type="Gene3D" id="1.20.1580.10">
    <property type="entry name" value="ABC transporter ATPase like domain"/>
    <property type="match status" value="1"/>
</dbReference>
<dbReference type="PANTHER" id="PTHR43152">
    <property type="entry name" value="UVRABC SYSTEM PROTEIN A"/>
    <property type="match status" value="1"/>
</dbReference>
<dbReference type="Pfam" id="PF17760">
    <property type="entry name" value="UvrA_inter"/>
    <property type="match status" value="1"/>
</dbReference>
<evidence type="ECO:0000256" key="10">
    <source>
        <dbReference type="ARBA" id="ARBA00023204"/>
    </source>
</evidence>
<dbReference type="EMBL" id="ADBF01000253">
    <property type="protein sequence ID" value="EFE48517.1"/>
    <property type="molecule type" value="Genomic_DNA"/>
</dbReference>
<dbReference type="STRING" id="546263.NELON_04420"/>
<dbReference type="GO" id="GO:0005524">
    <property type="term" value="F:ATP binding"/>
    <property type="evidence" value="ECO:0007669"/>
    <property type="project" value="UniProtKB-KW"/>
</dbReference>
<dbReference type="CDD" id="cd03270">
    <property type="entry name" value="ABC_UvrA_I"/>
    <property type="match status" value="1"/>
</dbReference>
<comment type="caution">
    <text evidence="16">The sequence shown here is derived from an EMBL/GenBank/DDBJ whole genome shotgun (WGS) entry which is preliminary data.</text>
</comment>
<dbReference type="AlphaFoldDB" id="D4DTT4"/>
<evidence type="ECO:0000256" key="2">
    <source>
        <dbReference type="ARBA" id="ARBA00022490"/>
    </source>
</evidence>
<feature type="domain" description="UvrA interaction" evidence="15">
    <location>
        <begin position="149"/>
        <end position="216"/>
    </location>
</feature>
<evidence type="ECO:0000256" key="11">
    <source>
        <dbReference type="ARBA" id="ARBA00038000"/>
    </source>
</evidence>
<keyword evidence="8" id="KW-0267">Excision nuclease</keyword>
<dbReference type="InterPro" id="IPR041102">
    <property type="entry name" value="UvrA_inter"/>
</dbReference>
<organism evidence="16 17">
    <name type="scientific">Neisseria elongata subsp. glycolytica ATCC 29315</name>
    <dbReference type="NCBI Taxonomy" id="546263"/>
    <lineage>
        <taxon>Bacteria</taxon>
        <taxon>Pseudomonadati</taxon>
        <taxon>Pseudomonadota</taxon>
        <taxon>Betaproteobacteria</taxon>
        <taxon>Neisseriales</taxon>
        <taxon>Neisseriaceae</taxon>
        <taxon>Neisseria</taxon>
    </lineage>
</organism>
<keyword evidence="7" id="KW-0067">ATP-binding</keyword>
<evidence type="ECO:0000256" key="8">
    <source>
        <dbReference type="ARBA" id="ARBA00022881"/>
    </source>
</evidence>
<evidence type="ECO:0000313" key="17">
    <source>
        <dbReference type="Proteomes" id="UP000005536"/>
    </source>
</evidence>
<comment type="similarity">
    <text evidence="11">Belongs to the ABC transporter superfamily. UvrA family.</text>
</comment>
<protein>
    <recommendedName>
        <fullName evidence="12">UvrABC system protein A</fullName>
    </recommendedName>
    <alternativeName>
        <fullName evidence="13">Excinuclease ABC subunit A</fullName>
    </alternativeName>
</protein>
<keyword evidence="4" id="KW-0547">Nucleotide-binding</keyword>
<keyword evidence="9" id="KW-0238">DNA-binding</keyword>
<dbReference type="Proteomes" id="UP000005536">
    <property type="component" value="Unassembled WGS sequence"/>
</dbReference>
<evidence type="ECO:0000256" key="13">
    <source>
        <dbReference type="ARBA" id="ARBA00042156"/>
    </source>
</evidence>
<keyword evidence="6" id="KW-0228">DNA excision</keyword>
<dbReference type="GO" id="GO:0004518">
    <property type="term" value="F:nuclease activity"/>
    <property type="evidence" value="ECO:0007669"/>
    <property type="project" value="UniProtKB-KW"/>
</dbReference>
<evidence type="ECO:0000256" key="14">
    <source>
        <dbReference type="SAM" id="MobiDB-lite"/>
    </source>
</evidence>
<evidence type="ECO:0000256" key="5">
    <source>
        <dbReference type="ARBA" id="ARBA00022763"/>
    </source>
</evidence>